<dbReference type="SUPFAM" id="SSF54523">
    <property type="entry name" value="Pili subunits"/>
    <property type="match status" value="1"/>
</dbReference>
<organism evidence="4 5">
    <name type="scientific">Collimonas pratensis</name>
    <dbReference type="NCBI Taxonomy" id="279113"/>
    <lineage>
        <taxon>Bacteria</taxon>
        <taxon>Pseudomonadati</taxon>
        <taxon>Pseudomonadota</taxon>
        <taxon>Betaproteobacteria</taxon>
        <taxon>Burkholderiales</taxon>
        <taxon>Oxalobacteraceae</taxon>
        <taxon>Collimonas</taxon>
    </lineage>
</organism>
<dbReference type="NCBIfam" id="TIGR02532">
    <property type="entry name" value="IV_pilin_GFxxxE"/>
    <property type="match status" value="1"/>
</dbReference>
<dbReference type="RefSeq" id="WP_269465558.1">
    <property type="nucleotide sequence ID" value="NZ_CP013234.1"/>
</dbReference>
<dbReference type="GO" id="GO:0009289">
    <property type="term" value="C:pilus"/>
    <property type="evidence" value="ECO:0007669"/>
    <property type="project" value="InterPro"/>
</dbReference>
<dbReference type="PATRIC" id="fig|279113.9.peg.4609"/>
<dbReference type="InterPro" id="IPR045584">
    <property type="entry name" value="Pilin-like"/>
</dbReference>
<evidence type="ECO:0000313" key="5">
    <source>
        <dbReference type="Proteomes" id="UP000074561"/>
    </source>
</evidence>
<dbReference type="Pfam" id="PF00114">
    <property type="entry name" value="Pilin"/>
    <property type="match status" value="1"/>
</dbReference>
<dbReference type="Proteomes" id="UP000074561">
    <property type="component" value="Chromosome"/>
</dbReference>
<dbReference type="InterPro" id="IPR012902">
    <property type="entry name" value="N_methyl_site"/>
</dbReference>
<sequence length="153" mass="15692">MKSSHRLSANLENGFTLIELMMVVAIIGIIAAIAFPAYQDYVAKAKWSAALAEVSSGKTGLESTIFQASTLTPAIVGLQTSTSNCDMTVGGPPDGSADNTLACSIKGGPASVATKTITLKRLANNAATDAGKWTCVTTAMQKYVGSDAICTGI</sequence>
<keyword evidence="3" id="KW-0472">Membrane</keyword>
<protein>
    <submittedName>
        <fullName evidence="4">Fimbrial protein Q</fullName>
    </submittedName>
</protein>
<reference evidence="4 5" key="1">
    <citation type="submission" date="2015-11" db="EMBL/GenBank/DDBJ databases">
        <title>Exploring the genomic traits of fungus-feeding bacterial genus Collimonas.</title>
        <authorList>
            <person name="Song C."/>
            <person name="Schmidt R."/>
            <person name="de Jager V."/>
            <person name="Krzyzanowska D."/>
            <person name="Jongedijk E."/>
            <person name="Cankar K."/>
            <person name="Beekwilder J."/>
            <person name="van Veen A."/>
            <person name="de Boer W."/>
            <person name="van Veen J.A."/>
            <person name="Garbeva P."/>
        </authorList>
    </citation>
    <scope>NUCLEOTIDE SEQUENCE [LARGE SCALE GENOMIC DNA]</scope>
    <source>
        <strain evidence="4 5">Ter91</strain>
    </source>
</reference>
<dbReference type="GO" id="GO:0007155">
    <property type="term" value="P:cell adhesion"/>
    <property type="evidence" value="ECO:0007669"/>
    <property type="project" value="InterPro"/>
</dbReference>
<keyword evidence="3" id="KW-1133">Transmembrane helix</keyword>
<comment type="similarity">
    <text evidence="1">Belongs to the N-Me-Phe pilin family.</text>
</comment>
<dbReference type="STRING" id="279113.CPter91_4654"/>
<gene>
    <name evidence="4" type="primary">tfpQ</name>
    <name evidence="4" type="ORF">CPter91_4654</name>
</gene>
<dbReference type="InterPro" id="IPR001082">
    <property type="entry name" value="Pilin"/>
</dbReference>
<keyword evidence="2" id="KW-0488">Methylation</keyword>
<evidence type="ECO:0000256" key="1">
    <source>
        <dbReference type="ARBA" id="ARBA00005233"/>
    </source>
</evidence>
<dbReference type="KEGG" id="cpra:CPter91_4654"/>
<dbReference type="EMBL" id="CP013234">
    <property type="protein sequence ID" value="AMP06953.1"/>
    <property type="molecule type" value="Genomic_DNA"/>
</dbReference>
<feature type="transmembrane region" description="Helical" evidence="3">
    <location>
        <begin position="20"/>
        <end position="38"/>
    </location>
</feature>
<keyword evidence="3" id="KW-0812">Transmembrane</keyword>
<dbReference type="Gene3D" id="3.30.700.10">
    <property type="entry name" value="Glycoprotein, Type 4 Pilin"/>
    <property type="match status" value="1"/>
</dbReference>
<evidence type="ECO:0000313" key="4">
    <source>
        <dbReference type="EMBL" id="AMP06953.1"/>
    </source>
</evidence>
<dbReference type="Pfam" id="PF07963">
    <property type="entry name" value="N_methyl"/>
    <property type="match status" value="1"/>
</dbReference>
<dbReference type="AlphaFoldDB" id="A0A127QA81"/>
<evidence type="ECO:0000256" key="3">
    <source>
        <dbReference type="SAM" id="Phobius"/>
    </source>
</evidence>
<accession>A0A127QA81</accession>
<proteinExistence type="inferred from homology"/>
<name>A0A127QA81_9BURK</name>
<evidence type="ECO:0000256" key="2">
    <source>
        <dbReference type="ARBA" id="ARBA00022481"/>
    </source>
</evidence>